<protein>
    <submittedName>
        <fullName evidence="1">Uncharacterized protein</fullName>
    </submittedName>
</protein>
<reference evidence="2" key="1">
    <citation type="journal article" date="2019" name="Int. J. Syst. Evol. Microbiol.">
        <title>The Global Catalogue of Microorganisms (GCM) 10K type strain sequencing project: providing services to taxonomists for standard genome sequencing and annotation.</title>
        <authorList>
            <consortium name="The Broad Institute Genomics Platform"/>
            <consortium name="The Broad Institute Genome Sequencing Center for Infectious Disease"/>
            <person name="Wu L."/>
            <person name="Ma J."/>
        </authorList>
    </citation>
    <scope>NUCLEOTIDE SEQUENCE [LARGE SCALE GENOMIC DNA]</scope>
    <source>
        <strain evidence="2">CCUG 38813</strain>
    </source>
</reference>
<dbReference type="RefSeq" id="WP_379727632.1">
    <property type="nucleotide sequence ID" value="NZ_JBHSMS010000105.1"/>
</dbReference>
<dbReference type="Proteomes" id="UP001596031">
    <property type="component" value="Unassembled WGS sequence"/>
</dbReference>
<sequence length="73" mass="7698">MAFVIFTDAEGVYIGHCMGLGFWSKLDPADQPCATTFPTIQDAEEHMAGWEGGRPAGVSLVPVIPDEPGGFAS</sequence>
<keyword evidence="2" id="KW-1185">Reference proteome</keyword>
<comment type="caution">
    <text evidence="1">The sequence shown here is derived from an EMBL/GenBank/DDBJ whole genome shotgun (WGS) entry which is preliminary data.</text>
</comment>
<feature type="non-terminal residue" evidence="1">
    <location>
        <position position="73"/>
    </location>
</feature>
<organism evidence="1 2">
    <name type="scientific">Massilia jejuensis</name>
    <dbReference type="NCBI Taxonomy" id="648894"/>
    <lineage>
        <taxon>Bacteria</taxon>
        <taxon>Pseudomonadati</taxon>
        <taxon>Pseudomonadota</taxon>
        <taxon>Betaproteobacteria</taxon>
        <taxon>Burkholderiales</taxon>
        <taxon>Oxalobacteraceae</taxon>
        <taxon>Telluria group</taxon>
        <taxon>Massilia</taxon>
    </lineage>
</organism>
<dbReference type="EMBL" id="JBHSMS010000105">
    <property type="protein sequence ID" value="MFC5514133.1"/>
    <property type="molecule type" value="Genomic_DNA"/>
</dbReference>
<proteinExistence type="predicted"/>
<evidence type="ECO:0000313" key="2">
    <source>
        <dbReference type="Proteomes" id="UP001596031"/>
    </source>
</evidence>
<name>A0ABW0PQ43_9BURK</name>
<gene>
    <name evidence="1" type="ORF">ACFPOU_23810</name>
</gene>
<accession>A0ABW0PQ43</accession>
<evidence type="ECO:0000313" key="1">
    <source>
        <dbReference type="EMBL" id="MFC5514133.1"/>
    </source>
</evidence>